<dbReference type="EMBL" id="MLYV02001259">
    <property type="protein sequence ID" value="PSR71650.1"/>
    <property type="molecule type" value="Genomic_DNA"/>
</dbReference>
<dbReference type="OrthoDB" id="3219836at2759"/>
<gene>
    <name evidence="1" type="ORF">PHLCEN_2v12503</name>
</gene>
<reference evidence="1 2" key="1">
    <citation type="submission" date="2018-02" db="EMBL/GenBank/DDBJ databases">
        <title>Genome sequence of the basidiomycete white-rot fungus Phlebia centrifuga.</title>
        <authorList>
            <person name="Granchi Z."/>
            <person name="Peng M."/>
            <person name="de Vries R.P."/>
            <person name="Hilden K."/>
            <person name="Makela M.R."/>
            <person name="Grigoriev I."/>
            <person name="Riley R."/>
        </authorList>
    </citation>
    <scope>NUCLEOTIDE SEQUENCE [LARGE SCALE GENOMIC DNA]</scope>
    <source>
        <strain evidence="1 2">FBCC195</strain>
    </source>
</reference>
<comment type="caution">
    <text evidence="1">The sequence shown here is derived from an EMBL/GenBank/DDBJ whole genome shotgun (WGS) entry which is preliminary data.</text>
</comment>
<name>A0A2R6NGY7_9APHY</name>
<evidence type="ECO:0000313" key="2">
    <source>
        <dbReference type="Proteomes" id="UP000186601"/>
    </source>
</evidence>
<evidence type="ECO:0000313" key="1">
    <source>
        <dbReference type="EMBL" id="PSR71650.1"/>
    </source>
</evidence>
<dbReference type="AlphaFoldDB" id="A0A2R6NGY7"/>
<protein>
    <submittedName>
        <fullName evidence="1">Uncharacterized protein</fullName>
    </submittedName>
</protein>
<accession>A0A2R6NGY7</accession>
<dbReference type="Proteomes" id="UP000186601">
    <property type="component" value="Unassembled WGS sequence"/>
</dbReference>
<organism evidence="1 2">
    <name type="scientific">Hermanssonia centrifuga</name>
    <dbReference type="NCBI Taxonomy" id="98765"/>
    <lineage>
        <taxon>Eukaryota</taxon>
        <taxon>Fungi</taxon>
        <taxon>Dikarya</taxon>
        <taxon>Basidiomycota</taxon>
        <taxon>Agaricomycotina</taxon>
        <taxon>Agaricomycetes</taxon>
        <taxon>Polyporales</taxon>
        <taxon>Meruliaceae</taxon>
        <taxon>Hermanssonia</taxon>
    </lineage>
</organism>
<dbReference type="STRING" id="98765.A0A2R6NGY7"/>
<proteinExistence type="predicted"/>
<keyword evidence="2" id="KW-1185">Reference proteome</keyword>
<sequence length="206" mass="22426">MPVPEPLADPRHVRPVLGHVNLMVDTFLANSDVDDLRAVVRGLLSASPPSVASAFTAAAQRRLMQTNAAAVPSTDGLFVRRANDGEIVPTLELRNTLKRARTLYGAGLGFASLKVLAQPVRATLRFHWEEGSELESFLAEIDADISQALQSSREELDSGRVADIAKARDAIGDLRAAVKESQRAVHNWGGVYPFERASATLEFWKL</sequence>